<dbReference type="KEGG" id="cpoy:GP475_04860"/>
<keyword evidence="2" id="KW-1185">Reference proteome</keyword>
<sequence>MRDTLEGWLVTSVGLMRYTIAQIDQNTSGKMSSALGLDVTKQMRRTPLEASPEHRSADSPTSSHVDRDM</sequence>
<proteinExistence type="predicted"/>
<dbReference type="AlphaFoldDB" id="A0A7H0SNC2"/>
<gene>
    <name evidence="1" type="ORF">GP475_04860</name>
</gene>
<name>A0A7H0SNC2_9CORY</name>
<organism evidence="1 2">
    <name type="scientific">Corynebacterium poyangense</name>
    <dbReference type="NCBI Taxonomy" id="2684405"/>
    <lineage>
        <taxon>Bacteria</taxon>
        <taxon>Bacillati</taxon>
        <taxon>Actinomycetota</taxon>
        <taxon>Actinomycetes</taxon>
        <taxon>Mycobacteriales</taxon>
        <taxon>Corynebacteriaceae</taxon>
        <taxon>Corynebacterium</taxon>
    </lineage>
</organism>
<evidence type="ECO:0000313" key="2">
    <source>
        <dbReference type="Proteomes" id="UP000516320"/>
    </source>
</evidence>
<reference evidence="1 2" key="1">
    <citation type="submission" date="2019-12" db="EMBL/GenBank/DDBJ databases">
        <title>Corynebacterium sp. nov., isolated from feces of the Anser Albifrons in China.</title>
        <authorList>
            <person name="Liu Q."/>
        </authorList>
    </citation>
    <scope>NUCLEOTIDE SEQUENCE [LARGE SCALE GENOMIC DNA]</scope>
    <source>
        <strain evidence="1 2">4H37-19</strain>
    </source>
</reference>
<dbReference type="RefSeq" id="WP_187975507.1">
    <property type="nucleotide sequence ID" value="NZ_CP046884.1"/>
</dbReference>
<evidence type="ECO:0000313" key="1">
    <source>
        <dbReference type="EMBL" id="QNQ90047.1"/>
    </source>
</evidence>
<dbReference type="Proteomes" id="UP000516320">
    <property type="component" value="Chromosome"/>
</dbReference>
<dbReference type="EMBL" id="CP046884">
    <property type="protein sequence ID" value="QNQ90047.1"/>
    <property type="molecule type" value="Genomic_DNA"/>
</dbReference>
<protein>
    <submittedName>
        <fullName evidence="1">Uncharacterized protein</fullName>
    </submittedName>
</protein>
<accession>A0A7H0SNC2</accession>